<name>A0ABD5NB66_9EURY</name>
<protein>
    <submittedName>
        <fullName evidence="2">Uncharacterized protein</fullName>
    </submittedName>
</protein>
<keyword evidence="3" id="KW-1185">Reference proteome</keyword>
<evidence type="ECO:0000313" key="3">
    <source>
        <dbReference type="Proteomes" id="UP001595660"/>
    </source>
</evidence>
<feature type="region of interest" description="Disordered" evidence="1">
    <location>
        <begin position="1"/>
        <end position="42"/>
    </location>
</feature>
<dbReference type="AlphaFoldDB" id="A0ABD5NB66"/>
<proteinExistence type="predicted"/>
<evidence type="ECO:0000313" key="2">
    <source>
        <dbReference type="EMBL" id="MFC3476269.1"/>
    </source>
</evidence>
<reference evidence="2 3" key="1">
    <citation type="journal article" date="2019" name="Int. J. Syst. Evol. Microbiol.">
        <title>The Global Catalogue of Microorganisms (GCM) 10K type strain sequencing project: providing services to taxonomists for standard genome sequencing and annotation.</title>
        <authorList>
            <consortium name="The Broad Institute Genomics Platform"/>
            <consortium name="The Broad Institute Genome Sequencing Center for Infectious Disease"/>
            <person name="Wu L."/>
            <person name="Ma J."/>
        </authorList>
    </citation>
    <scope>NUCLEOTIDE SEQUENCE [LARGE SCALE GENOMIC DNA]</scope>
    <source>
        <strain evidence="2 3">CGMCC 1.12562</strain>
    </source>
</reference>
<evidence type="ECO:0000256" key="1">
    <source>
        <dbReference type="SAM" id="MobiDB-lite"/>
    </source>
</evidence>
<sequence>MTSDDPTEYYDRPLAPAALRDEAGHTYTPPHNSYRRDGHDWPYGDEDDVAERVTYRLAVLPDGVLLRLNPPEQPSVDDVLNAGSLVHASHHHEGRVRKVFRVRERRYYGIPAYTVALGDPGDEARADGLPKNYQGANIKELVYQDGAIRKLFHRNDTVLEVRGYEAIAEDYQATLTAGWSA</sequence>
<dbReference type="Proteomes" id="UP001595660">
    <property type="component" value="Unassembled WGS sequence"/>
</dbReference>
<dbReference type="EMBL" id="JBHRWN010000002">
    <property type="protein sequence ID" value="MFC3476269.1"/>
    <property type="molecule type" value="Genomic_DNA"/>
</dbReference>
<comment type="caution">
    <text evidence="2">The sequence shown here is derived from an EMBL/GenBank/DDBJ whole genome shotgun (WGS) entry which is preliminary data.</text>
</comment>
<organism evidence="2 3">
    <name type="scientific">Halobacterium litoreum</name>
    <dbReference type="NCBI Taxonomy" id="2039234"/>
    <lineage>
        <taxon>Archaea</taxon>
        <taxon>Methanobacteriati</taxon>
        <taxon>Methanobacteriota</taxon>
        <taxon>Stenosarchaea group</taxon>
        <taxon>Halobacteria</taxon>
        <taxon>Halobacteriales</taxon>
        <taxon>Halobacteriaceae</taxon>
        <taxon>Halobacterium</taxon>
    </lineage>
</organism>
<dbReference type="GeneID" id="69117820"/>
<accession>A0ABD5NB66</accession>
<gene>
    <name evidence="2" type="ORF">ACFOKC_00880</name>
</gene>
<dbReference type="RefSeq" id="WP_232569010.1">
    <property type="nucleotide sequence ID" value="NZ_CP089466.1"/>
</dbReference>